<organism evidence="1 2">
    <name type="scientific">Mucuna pruriens</name>
    <name type="common">Velvet bean</name>
    <name type="synonym">Dolichos pruriens</name>
    <dbReference type="NCBI Taxonomy" id="157652"/>
    <lineage>
        <taxon>Eukaryota</taxon>
        <taxon>Viridiplantae</taxon>
        <taxon>Streptophyta</taxon>
        <taxon>Embryophyta</taxon>
        <taxon>Tracheophyta</taxon>
        <taxon>Spermatophyta</taxon>
        <taxon>Magnoliopsida</taxon>
        <taxon>eudicotyledons</taxon>
        <taxon>Gunneridae</taxon>
        <taxon>Pentapetalae</taxon>
        <taxon>rosids</taxon>
        <taxon>fabids</taxon>
        <taxon>Fabales</taxon>
        <taxon>Fabaceae</taxon>
        <taxon>Papilionoideae</taxon>
        <taxon>50 kb inversion clade</taxon>
        <taxon>NPAAA clade</taxon>
        <taxon>indigoferoid/millettioid clade</taxon>
        <taxon>Phaseoleae</taxon>
        <taxon>Mucuna</taxon>
    </lineage>
</organism>
<accession>A0A371FI69</accession>
<name>A0A371FI69_MUCPR</name>
<feature type="non-terminal residue" evidence="1">
    <location>
        <position position="1"/>
    </location>
</feature>
<gene>
    <name evidence="1" type="ORF">CR513_41782</name>
</gene>
<reference evidence="1" key="1">
    <citation type="submission" date="2018-05" db="EMBL/GenBank/DDBJ databases">
        <title>Draft genome of Mucuna pruriens seed.</title>
        <authorList>
            <person name="Nnadi N.E."/>
            <person name="Vos R."/>
            <person name="Hasami M.H."/>
            <person name="Devisetty U.K."/>
            <person name="Aguiy J.C."/>
        </authorList>
    </citation>
    <scope>NUCLEOTIDE SEQUENCE [LARGE SCALE GENOMIC DNA]</scope>
    <source>
        <strain evidence="1">JCA_2017</strain>
    </source>
</reference>
<comment type="caution">
    <text evidence="1">The sequence shown here is derived from an EMBL/GenBank/DDBJ whole genome shotgun (WGS) entry which is preliminary data.</text>
</comment>
<dbReference type="Proteomes" id="UP000257109">
    <property type="component" value="Unassembled WGS sequence"/>
</dbReference>
<dbReference type="AlphaFoldDB" id="A0A371FI69"/>
<proteinExistence type="predicted"/>
<evidence type="ECO:0000313" key="2">
    <source>
        <dbReference type="Proteomes" id="UP000257109"/>
    </source>
</evidence>
<evidence type="ECO:0000313" key="1">
    <source>
        <dbReference type="EMBL" id="RDX78004.1"/>
    </source>
</evidence>
<keyword evidence="2" id="KW-1185">Reference proteome</keyword>
<protein>
    <submittedName>
        <fullName evidence="1">Uncharacterized protein</fullName>
    </submittedName>
</protein>
<sequence>MEMLVSSCIAVEWLRNYRPHTPHLQNIKGVSLRCMWNGVPLSIFILKREGGLSIKGYKTWFKYKQALKEHSKCCDVMDLIFLNSVDDSNKWLLGEMDQADEEGSEDELIFDADTLN</sequence>
<dbReference type="EMBL" id="QJKJ01009000">
    <property type="protein sequence ID" value="RDX78004.1"/>
    <property type="molecule type" value="Genomic_DNA"/>
</dbReference>